<gene>
    <name evidence="1" type="ORF">AGLY_014754</name>
</gene>
<reference evidence="1 2" key="1">
    <citation type="submission" date="2019-08" db="EMBL/GenBank/DDBJ databases">
        <title>The genome of the soybean aphid Biotype 1, its phylome, world population structure and adaptation to the North American continent.</title>
        <authorList>
            <person name="Giordano R."/>
            <person name="Donthu R.K."/>
            <person name="Hernandez A.G."/>
            <person name="Wright C.L."/>
            <person name="Zimin A.V."/>
        </authorList>
    </citation>
    <scope>NUCLEOTIDE SEQUENCE [LARGE SCALE GENOMIC DNA]</scope>
    <source>
        <tissue evidence="1">Whole aphids</tissue>
    </source>
</reference>
<proteinExistence type="predicted"/>
<dbReference type="Proteomes" id="UP000475862">
    <property type="component" value="Unassembled WGS sequence"/>
</dbReference>
<evidence type="ECO:0000313" key="2">
    <source>
        <dbReference type="Proteomes" id="UP000475862"/>
    </source>
</evidence>
<keyword evidence="2" id="KW-1185">Reference proteome</keyword>
<accession>A0A6G0T3C8</accession>
<name>A0A6G0T3C8_APHGL</name>
<sequence>MIRLIYTSMFLGKTKFARVLAVLQCWSCFSLDLAANLVLVLLVPAPSWSCSKSRKTARPRTIMIINTKCFLAYLIRSSITDLVHIFIYNRMIYGNSKSIRWGCTLLFILLCGTADDKQKRMKYSNICTNAYKFPKSNILGYINLLNLITSFCKHRKTINIDSHNMAVDQIRNINLTFFTFLCMHIDKAMHLIMHCPYECKDCNTIYTSCVLNLYTIISLYSL</sequence>
<dbReference type="AlphaFoldDB" id="A0A6G0T3C8"/>
<protein>
    <submittedName>
        <fullName evidence="1">Uncharacterized protein</fullName>
    </submittedName>
</protein>
<evidence type="ECO:0000313" key="1">
    <source>
        <dbReference type="EMBL" id="KAE9524704.1"/>
    </source>
</evidence>
<dbReference type="EMBL" id="VYZN01000065">
    <property type="protein sequence ID" value="KAE9524704.1"/>
    <property type="molecule type" value="Genomic_DNA"/>
</dbReference>
<organism evidence="1 2">
    <name type="scientific">Aphis glycines</name>
    <name type="common">Soybean aphid</name>
    <dbReference type="NCBI Taxonomy" id="307491"/>
    <lineage>
        <taxon>Eukaryota</taxon>
        <taxon>Metazoa</taxon>
        <taxon>Ecdysozoa</taxon>
        <taxon>Arthropoda</taxon>
        <taxon>Hexapoda</taxon>
        <taxon>Insecta</taxon>
        <taxon>Pterygota</taxon>
        <taxon>Neoptera</taxon>
        <taxon>Paraneoptera</taxon>
        <taxon>Hemiptera</taxon>
        <taxon>Sternorrhyncha</taxon>
        <taxon>Aphidomorpha</taxon>
        <taxon>Aphidoidea</taxon>
        <taxon>Aphididae</taxon>
        <taxon>Aphidini</taxon>
        <taxon>Aphis</taxon>
        <taxon>Aphis</taxon>
    </lineage>
</organism>
<comment type="caution">
    <text evidence="1">The sequence shown here is derived from an EMBL/GenBank/DDBJ whole genome shotgun (WGS) entry which is preliminary data.</text>
</comment>